<feature type="domain" description="Helicase C-terminal" evidence="1">
    <location>
        <begin position="305"/>
        <end position="465"/>
    </location>
</feature>
<dbReference type="PROSITE" id="PS51194">
    <property type="entry name" value="HELICASE_CTER"/>
    <property type="match status" value="1"/>
</dbReference>
<dbReference type="Proteomes" id="UP000541347">
    <property type="component" value="Unassembled WGS sequence"/>
</dbReference>
<gene>
    <name evidence="2" type="ORF">GWI71_03595</name>
</gene>
<evidence type="ECO:0000259" key="1">
    <source>
        <dbReference type="PROSITE" id="PS51194"/>
    </source>
</evidence>
<organism evidence="2 3">
    <name type="scientific">Pannonibacter tanglangensis</name>
    <dbReference type="NCBI Taxonomy" id="2750084"/>
    <lineage>
        <taxon>Bacteria</taxon>
        <taxon>Pseudomonadati</taxon>
        <taxon>Pseudomonadota</taxon>
        <taxon>Alphaproteobacteria</taxon>
        <taxon>Hyphomicrobiales</taxon>
        <taxon>Stappiaceae</taxon>
        <taxon>Pannonibacter</taxon>
    </lineage>
</organism>
<dbReference type="Pfam" id="PF00271">
    <property type="entry name" value="Helicase_C"/>
    <property type="match status" value="1"/>
</dbReference>
<dbReference type="Pfam" id="PF00176">
    <property type="entry name" value="SNF2-rel_dom"/>
    <property type="match status" value="1"/>
</dbReference>
<comment type="caution">
    <text evidence="2">The sequence shown here is derived from an EMBL/GenBank/DDBJ whole genome shotgun (WGS) entry which is preliminary data.</text>
</comment>
<dbReference type="Gene3D" id="3.40.50.300">
    <property type="entry name" value="P-loop containing nucleotide triphosphate hydrolases"/>
    <property type="match status" value="2"/>
</dbReference>
<protein>
    <recommendedName>
        <fullName evidence="1">Helicase C-terminal domain-containing protein</fullName>
    </recommendedName>
</protein>
<dbReference type="SMART" id="SM00490">
    <property type="entry name" value="HELICc"/>
    <property type="match status" value="1"/>
</dbReference>
<dbReference type="PANTHER" id="PTHR10799">
    <property type="entry name" value="SNF2/RAD54 HELICASE FAMILY"/>
    <property type="match status" value="1"/>
</dbReference>
<dbReference type="SUPFAM" id="SSF52540">
    <property type="entry name" value="P-loop containing nucleoside triphosphate hydrolases"/>
    <property type="match status" value="2"/>
</dbReference>
<dbReference type="InterPro" id="IPR027417">
    <property type="entry name" value="P-loop_NTPase"/>
</dbReference>
<dbReference type="InterPro" id="IPR000330">
    <property type="entry name" value="SNF2_N"/>
</dbReference>
<proteinExistence type="predicted"/>
<sequence>MPHQVLATAKVLPSRVGALFMDPGTGKSRTLLQLARQRRGKFRKLFWFTPCSLRDNVRQQILTHTDIDPSRIAIWDDRTLTQGIPPSAQVHIVGIETMSTSDRAVLAYNAELSPDDFVACDESDLIKGWRAVRSQRLRHMSARSKYRLAMSGTAFTQGPVDLYSQMMFLSDKILGYRSFWSFAANHLEFEERTDAFGRRRRTGRIVRTLNEGYIASRIEPYVYQVRKDDCLDLPGQLYEERYLSMTPEQRELYERAKDEVLSIDYEDWSPVRIFHLYTSLQTILCGFWMAPDGRHYTVPHNRTDVLLDTIASLPAGEKVIIWVKYIHAMEDVAAALGERYGPETVACYHGGISDAQRGAALDRWRSSARFLVGTQASGGRGLTLNEAAYTIFYADSFKYSERRQAEDRNHRIGQDRRVVYLSLRCVDSIDMRIGRALQIKGNSLAAFQAEIANCQQLRLRDRAVALVRSL</sequence>
<dbReference type="InterPro" id="IPR001650">
    <property type="entry name" value="Helicase_C-like"/>
</dbReference>
<keyword evidence="3" id="KW-1185">Reference proteome</keyword>
<evidence type="ECO:0000313" key="2">
    <source>
        <dbReference type="EMBL" id="NBN62756.1"/>
    </source>
</evidence>
<accession>A0ABW9ZDJ8</accession>
<reference evidence="2 3" key="1">
    <citation type="submission" date="2020-01" db="EMBL/GenBank/DDBJ databases">
        <authorList>
            <person name="Peng S.Y."/>
            <person name="Li J."/>
            <person name="Wang M."/>
            <person name="Wang L."/>
            <person name="Wang C.Q."/>
            <person name="Wang J.R."/>
        </authorList>
    </citation>
    <scope>NUCLEOTIDE SEQUENCE [LARGE SCALE GENOMIC DNA]</scope>
    <source>
        <strain evidence="2 3">XCT-34</strain>
    </source>
</reference>
<dbReference type="EMBL" id="JAABLP010000001">
    <property type="protein sequence ID" value="NBN62756.1"/>
    <property type="molecule type" value="Genomic_DNA"/>
</dbReference>
<name>A0ABW9ZDJ8_9HYPH</name>
<evidence type="ECO:0000313" key="3">
    <source>
        <dbReference type="Proteomes" id="UP000541347"/>
    </source>
</evidence>